<feature type="transmembrane region" description="Helical" evidence="12">
    <location>
        <begin position="296"/>
        <end position="318"/>
    </location>
</feature>
<proteinExistence type="inferred from homology"/>
<dbReference type="CDD" id="cd11492">
    <property type="entry name" value="SLC5sbd_NIS-SMVT"/>
    <property type="match status" value="1"/>
</dbReference>
<comment type="similarity">
    <text evidence="2 11">Belongs to the sodium:solute symporter (SSF) (TC 2.A.21) family.</text>
</comment>
<keyword evidence="9 12" id="KW-0472">Membrane</keyword>
<evidence type="ECO:0000256" key="6">
    <source>
        <dbReference type="ARBA" id="ARBA00022989"/>
    </source>
</evidence>
<dbReference type="NCBIfam" id="TIGR00813">
    <property type="entry name" value="sss"/>
    <property type="match status" value="1"/>
</dbReference>
<protein>
    <recommendedName>
        <fullName evidence="15">Sodium/solute symporter</fullName>
    </recommendedName>
</protein>
<feature type="transmembrane region" description="Helical" evidence="12">
    <location>
        <begin position="100"/>
        <end position="124"/>
    </location>
</feature>
<dbReference type="Gene3D" id="1.20.1730.10">
    <property type="entry name" value="Sodium/glucose cotransporter"/>
    <property type="match status" value="1"/>
</dbReference>
<evidence type="ECO:0000256" key="12">
    <source>
        <dbReference type="SAM" id="Phobius"/>
    </source>
</evidence>
<feature type="transmembrane region" description="Helical" evidence="12">
    <location>
        <begin position="257"/>
        <end position="275"/>
    </location>
</feature>
<feature type="transmembrane region" description="Helical" evidence="12">
    <location>
        <begin position="180"/>
        <end position="202"/>
    </location>
</feature>
<feature type="transmembrane region" description="Helical" evidence="12">
    <location>
        <begin position="398"/>
        <end position="418"/>
    </location>
</feature>
<feature type="transmembrane region" description="Helical" evidence="12">
    <location>
        <begin position="356"/>
        <end position="377"/>
    </location>
</feature>
<organism evidence="13 14">
    <name type="scientific">Anopheles christyi</name>
    <dbReference type="NCBI Taxonomy" id="43041"/>
    <lineage>
        <taxon>Eukaryota</taxon>
        <taxon>Metazoa</taxon>
        <taxon>Ecdysozoa</taxon>
        <taxon>Arthropoda</taxon>
        <taxon>Hexapoda</taxon>
        <taxon>Insecta</taxon>
        <taxon>Pterygota</taxon>
        <taxon>Neoptera</taxon>
        <taxon>Endopterygota</taxon>
        <taxon>Diptera</taxon>
        <taxon>Nematocera</taxon>
        <taxon>Culicoidea</taxon>
        <taxon>Culicidae</taxon>
        <taxon>Anophelinae</taxon>
        <taxon>Anopheles</taxon>
    </lineage>
</organism>
<keyword evidence="7" id="KW-0915">Sodium</keyword>
<dbReference type="GO" id="GO:0015293">
    <property type="term" value="F:symporter activity"/>
    <property type="evidence" value="ECO:0007669"/>
    <property type="project" value="TreeGrafter"/>
</dbReference>
<evidence type="ECO:0000256" key="3">
    <source>
        <dbReference type="ARBA" id="ARBA00022448"/>
    </source>
</evidence>
<dbReference type="GO" id="GO:0006814">
    <property type="term" value="P:sodium ion transport"/>
    <property type="evidence" value="ECO:0007669"/>
    <property type="project" value="UniProtKB-KW"/>
</dbReference>
<keyword evidence="10" id="KW-0739">Sodium transport</keyword>
<feature type="transmembrane region" description="Helical" evidence="12">
    <location>
        <begin position="209"/>
        <end position="237"/>
    </location>
</feature>
<dbReference type="AlphaFoldDB" id="A0A182K1I0"/>
<keyword evidence="14" id="KW-1185">Reference proteome</keyword>
<dbReference type="PANTHER" id="PTHR42985">
    <property type="entry name" value="SODIUM-COUPLED MONOCARBOXYLATE TRANSPORTER"/>
    <property type="match status" value="1"/>
</dbReference>
<name>A0A182K1I0_9DIPT</name>
<dbReference type="PANTHER" id="PTHR42985:SF21">
    <property type="entry name" value="SODIUM-DEPENDENT MULTIVITAMIN TRANSPORTER-LIKE PROTEIN"/>
    <property type="match status" value="1"/>
</dbReference>
<comment type="subcellular location">
    <subcellularLocation>
        <location evidence="1">Cell membrane</location>
        <topology evidence="1">Multi-pass membrane protein</topology>
    </subcellularLocation>
</comment>
<evidence type="ECO:0000313" key="13">
    <source>
        <dbReference type="EnsemblMetazoa" id="ACHR004614-PA"/>
    </source>
</evidence>
<evidence type="ECO:0000256" key="10">
    <source>
        <dbReference type="ARBA" id="ARBA00023201"/>
    </source>
</evidence>
<feature type="transmembrane region" description="Helical" evidence="12">
    <location>
        <begin position="529"/>
        <end position="550"/>
    </location>
</feature>
<dbReference type="VEuPathDB" id="VectorBase:ACHR004614"/>
<evidence type="ECO:0000313" key="14">
    <source>
        <dbReference type="Proteomes" id="UP000075881"/>
    </source>
</evidence>
<evidence type="ECO:0000256" key="9">
    <source>
        <dbReference type="ARBA" id="ARBA00023136"/>
    </source>
</evidence>
<dbReference type="STRING" id="43041.A0A182K1I0"/>
<keyword evidence="3" id="KW-0813">Transport</keyword>
<evidence type="ECO:0000256" key="11">
    <source>
        <dbReference type="RuleBase" id="RU362091"/>
    </source>
</evidence>
<evidence type="ECO:0000256" key="1">
    <source>
        <dbReference type="ARBA" id="ARBA00004651"/>
    </source>
</evidence>
<evidence type="ECO:0000256" key="4">
    <source>
        <dbReference type="ARBA" id="ARBA00022475"/>
    </source>
</evidence>
<feature type="transmembrane region" description="Helical" evidence="12">
    <location>
        <begin position="457"/>
        <end position="477"/>
    </location>
</feature>
<dbReference type="InterPro" id="IPR001734">
    <property type="entry name" value="Na/solute_symporter"/>
</dbReference>
<keyword evidence="8" id="KW-0406">Ion transport</keyword>
<reference evidence="14" key="1">
    <citation type="submission" date="2013-03" db="EMBL/GenBank/DDBJ databases">
        <title>The Genome Sequence of Anopheles christyi ACHKN1017.</title>
        <authorList>
            <consortium name="The Broad Institute Genomics Platform"/>
            <person name="Neafsey D.E."/>
            <person name="Besansky N."/>
            <person name="Walker B."/>
            <person name="Young S.K."/>
            <person name="Zeng Q."/>
            <person name="Gargeya S."/>
            <person name="Fitzgerald M."/>
            <person name="Haas B."/>
            <person name="Abouelleil A."/>
            <person name="Allen A.W."/>
            <person name="Alvarado L."/>
            <person name="Arachchi H.M."/>
            <person name="Berlin A.M."/>
            <person name="Chapman S.B."/>
            <person name="Gainer-Dewar J."/>
            <person name="Goldberg J."/>
            <person name="Griggs A."/>
            <person name="Gujja S."/>
            <person name="Hansen M."/>
            <person name="Howarth C."/>
            <person name="Imamovic A."/>
            <person name="Ireland A."/>
            <person name="Larimer J."/>
            <person name="McCowan C."/>
            <person name="Murphy C."/>
            <person name="Pearson M."/>
            <person name="Poon T.W."/>
            <person name="Priest M."/>
            <person name="Roberts A."/>
            <person name="Saif S."/>
            <person name="Shea T."/>
            <person name="Sisk P."/>
            <person name="Sykes S."/>
            <person name="Wortman J."/>
            <person name="Nusbaum C."/>
            <person name="Birren B."/>
        </authorList>
    </citation>
    <scope>NUCLEOTIDE SEQUENCE [LARGE SCALE GENOMIC DNA]</scope>
    <source>
        <strain evidence="14">ACHKN1017</strain>
    </source>
</reference>
<accession>A0A182K1I0</accession>
<keyword evidence="6 12" id="KW-1133">Transmembrane helix</keyword>
<feature type="transmembrane region" description="Helical" evidence="12">
    <location>
        <begin position="424"/>
        <end position="445"/>
    </location>
</feature>
<reference evidence="13" key="2">
    <citation type="submission" date="2020-05" db="UniProtKB">
        <authorList>
            <consortium name="EnsemblMetazoa"/>
        </authorList>
    </citation>
    <scope>IDENTIFICATION</scope>
    <source>
        <strain evidence="13">ACHKN1017</strain>
    </source>
</reference>
<sequence>MDLSTVSSATVESDAASPLEQRLLFSPIDYVIFCSMLGMSALIGVYYGFFAKQKQNNTAEYLLGSKQMKVFPVAMSLTATHISAITMLGVPAEMYKYGIQYWACSISGLIVTIFMVYVFLPVFHELQTVSCYSYIEQRFDKRTRTLASGLFMFYCLLNTPVIIYAPAIAFSQVTGINVHIITPVICCICIFYTTFGGIRAVIWTDTLQFGAMLCALFVVMTLGTLQLGGVVNVFRLAEAGGRLIWFNMDPDPYLRTSFWLVSVGLTSMWISNIGVTPECVQRFLTIPDMASAKKAVWIFGVGHILVKLFSVYNGLLIFGKYHDCDPIHEGTVQKYDQIFAYYVLDVARHIPGLPGLFVVGIFSAALSSMSTSMNTLSGTLFEDFIRPRFTLKDKTASTVVKVMVMTIGVICLLLVFVVEQLGSIFSLAISVSGVTSGTMLGIFFLGMFSPHINGRGAFWGAIVSLLSLSVIAVGAQLEILGGHLKYESLPFRYDGCSGFNVTGEETDTFYRDAAGHDNYEVPWVFRIGFMYYSLLGTIIVIVVGIVVSYATGGQKERVPLNLLTPWVRPLYRSLDYTPDKGEYKLTRSSEMTEIEKIPK</sequence>
<dbReference type="InterPro" id="IPR051163">
    <property type="entry name" value="Sodium:Solute_Symporter_SSF"/>
</dbReference>
<dbReference type="Pfam" id="PF00474">
    <property type="entry name" value="SSF"/>
    <property type="match status" value="1"/>
</dbReference>
<evidence type="ECO:0000256" key="7">
    <source>
        <dbReference type="ARBA" id="ARBA00023053"/>
    </source>
</evidence>
<keyword evidence="5 12" id="KW-0812">Transmembrane</keyword>
<dbReference type="PROSITE" id="PS50283">
    <property type="entry name" value="NA_SOLUT_SYMP_3"/>
    <property type="match status" value="1"/>
</dbReference>
<feature type="transmembrane region" description="Helical" evidence="12">
    <location>
        <begin position="70"/>
        <end position="88"/>
    </location>
</feature>
<feature type="transmembrane region" description="Helical" evidence="12">
    <location>
        <begin position="145"/>
        <end position="168"/>
    </location>
</feature>
<keyword evidence="4" id="KW-1003">Cell membrane</keyword>
<evidence type="ECO:0000256" key="2">
    <source>
        <dbReference type="ARBA" id="ARBA00006434"/>
    </source>
</evidence>
<dbReference type="GO" id="GO:0005886">
    <property type="term" value="C:plasma membrane"/>
    <property type="evidence" value="ECO:0007669"/>
    <property type="project" value="UniProtKB-SubCell"/>
</dbReference>
<feature type="transmembrane region" description="Helical" evidence="12">
    <location>
        <begin position="30"/>
        <end position="49"/>
    </location>
</feature>
<dbReference type="Proteomes" id="UP000075881">
    <property type="component" value="Unassembled WGS sequence"/>
</dbReference>
<dbReference type="EnsemblMetazoa" id="ACHR004614-RA">
    <property type="protein sequence ID" value="ACHR004614-PA"/>
    <property type="gene ID" value="ACHR004614"/>
</dbReference>
<dbReference type="InterPro" id="IPR038377">
    <property type="entry name" value="Na/Glc_symporter_sf"/>
</dbReference>
<evidence type="ECO:0008006" key="15">
    <source>
        <dbReference type="Google" id="ProtNLM"/>
    </source>
</evidence>
<evidence type="ECO:0000256" key="5">
    <source>
        <dbReference type="ARBA" id="ARBA00022692"/>
    </source>
</evidence>
<evidence type="ECO:0000256" key="8">
    <source>
        <dbReference type="ARBA" id="ARBA00023065"/>
    </source>
</evidence>